<feature type="domain" description="HTH marR-type" evidence="4">
    <location>
        <begin position="8"/>
        <end position="139"/>
    </location>
</feature>
<dbReference type="PANTHER" id="PTHR39515">
    <property type="entry name" value="CONSERVED PROTEIN"/>
    <property type="match status" value="1"/>
</dbReference>
<organism evidence="5">
    <name type="scientific">Streptomyces sp. NBC_00060</name>
    <dbReference type="NCBI Taxonomy" id="2975636"/>
    <lineage>
        <taxon>Bacteria</taxon>
        <taxon>Bacillati</taxon>
        <taxon>Actinomycetota</taxon>
        <taxon>Actinomycetes</taxon>
        <taxon>Kitasatosporales</taxon>
        <taxon>Streptomycetaceae</taxon>
        <taxon>Streptomyces</taxon>
    </lineage>
</organism>
<keyword evidence="3" id="KW-0804">Transcription</keyword>
<evidence type="ECO:0000313" key="5">
    <source>
        <dbReference type="EMBL" id="WTU39682.1"/>
    </source>
</evidence>
<keyword evidence="2" id="KW-0238">DNA-binding</keyword>
<proteinExistence type="predicted"/>
<dbReference type="PROSITE" id="PS50995">
    <property type="entry name" value="HTH_MARR_2"/>
    <property type="match status" value="1"/>
</dbReference>
<name>A0AAU2GVI2_9ACTN</name>
<dbReference type="Pfam" id="PF01047">
    <property type="entry name" value="MarR"/>
    <property type="match status" value="1"/>
</dbReference>
<accession>A0AAU2GVI2</accession>
<dbReference type="EMBL" id="CP108253">
    <property type="protein sequence ID" value="WTU39682.1"/>
    <property type="molecule type" value="Genomic_DNA"/>
</dbReference>
<evidence type="ECO:0000256" key="3">
    <source>
        <dbReference type="ARBA" id="ARBA00023163"/>
    </source>
</evidence>
<dbReference type="GO" id="GO:0003677">
    <property type="term" value="F:DNA binding"/>
    <property type="evidence" value="ECO:0007669"/>
    <property type="project" value="UniProtKB-KW"/>
</dbReference>
<dbReference type="SMART" id="SM00347">
    <property type="entry name" value="HTH_MARR"/>
    <property type="match status" value="1"/>
</dbReference>
<evidence type="ECO:0000259" key="4">
    <source>
        <dbReference type="PROSITE" id="PS50995"/>
    </source>
</evidence>
<dbReference type="SUPFAM" id="SSF46785">
    <property type="entry name" value="Winged helix' DNA-binding domain"/>
    <property type="match status" value="1"/>
</dbReference>
<evidence type="ECO:0000256" key="1">
    <source>
        <dbReference type="ARBA" id="ARBA00023015"/>
    </source>
</evidence>
<protein>
    <submittedName>
        <fullName evidence="5">MarR family transcriptional regulator</fullName>
    </submittedName>
</protein>
<dbReference type="InterPro" id="IPR036388">
    <property type="entry name" value="WH-like_DNA-bd_sf"/>
</dbReference>
<reference evidence="5" key="1">
    <citation type="submission" date="2022-10" db="EMBL/GenBank/DDBJ databases">
        <title>The complete genomes of actinobacterial strains from the NBC collection.</title>
        <authorList>
            <person name="Joergensen T.S."/>
            <person name="Alvarez Arevalo M."/>
            <person name="Sterndorff E.B."/>
            <person name="Faurdal D."/>
            <person name="Vuksanovic O."/>
            <person name="Mourched A.-S."/>
            <person name="Charusanti P."/>
            <person name="Shaw S."/>
            <person name="Blin K."/>
            <person name="Weber T."/>
        </authorList>
    </citation>
    <scope>NUCLEOTIDE SEQUENCE</scope>
    <source>
        <strain evidence="5">NBC_00060</strain>
    </source>
</reference>
<keyword evidence="1" id="KW-0805">Transcription regulation</keyword>
<sequence>MIIDDDAALQLVISLHRLLRSLRRAAPADGIQPTQIVVLSMLAESGPARIGELAARVPCSQPTATSAVAGLEATGLVLRESDPTDGRAARIVLTEQGARALVDAARAEAEVLAWRLGALGAEEARAVVALGPLLRRLAEAAHDGSDPASRA</sequence>
<dbReference type="PANTHER" id="PTHR39515:SF2">
    <property type="entry name" value="HTH-TYPE TRANSCRIPTIONAL REGULATOR RV0880"/>
    <property type="match status" value="1"/>
</dbReference>
<gene>
    <name evidence="5" type="ORF">OHV25_08880</name>
</gene>
<dbReference type="InterPro" id="IPR023187">
    <property type="entry name" value="Tscrpt_reg_MarR-type_CS"/>
</dbReference>
<dbReference type="Gene3D" id="1.10.10.10">
    <property type="entry name" value="Winged helix-like DNA-binding domain superfamily/Winged helix DNA-binding domain"/>
    <property type="match status" value="1"/>
</dbReference>
<dbReference type="InterPro" id="IPR000835">
    <property type="entry name" value="HTH_MarR-typ"/>
</dbReference>
<dbReference type="InterPro" id="IPR052526">
    <property type="entry name" value="HTH-type_Bedaq_tolerance"/>
</dbReference>
<dbReference type="GO" id="GO:0003700">
    <property type="term" value="F:DNA-binding transcription factor activity"/>
    <property type="evidence" value="ECO:0007669"/>
    <property type="project" value="InterPro"/>
</dbReference>
<evidence type="ECO:0000256" key="2">
    <source>
        <dbReference type="ARBA" id="ARBA00023125"/>
    </source>
</evidence>
<dbReference type="PROSITE" id="PS01117">
    <property type="entry name" value="HTH_MARR_1"/>
    <property type="match status" value="1"/>
</dbReference>
<dbReference type="AlphaFoldDB" id="A0AAU2GVI2"/>
<dbReference type="InterPro" id="IPR036390">
    <property type="entry name" value="WH_DNA-bd_sf"/>
</dbReference>